<dbReference type="AlphaFoldDB" id="A0A9D1UB99"/>
<dbReference type="EMBL" id="DXGH01000045">
    <property type="protein sequence ID" value="HIW81554.1"/>
    <property type="molecule type" value="Genomic_DNA"/>
</dbReference>
<dbReference type="Proteomes" id="UP000824265">
    <property type="component" value="Unassembled WGS sequence"/>
</dbReference>
<dbReference type="Gene3D" id="3.10.620.30">
    <property type="match status" value="1"/>
</dbReference>
<keyword evidence="2" id="KW-1133">Transmembrane helix</keyword>
<evidence type="ECO:0000259" key="3">
    <source>
        <dbReference type="SMART" id="SM00460"/>
    </source>
</evidence>
<comment type="caution">
    <text evidence="4">The sequence shown here is derived from an EMBL/GenBank/DDBJ whole genome shotgun (WGS) entry which is preliminary data.</text>
</comment>
<dbReference type="InterPro" id="IPR038765">
    <property type="entry name" value="Papain-like_cys_pep_sf"/>
</dbReference>
<keyword evidence="2" id="KW-0812">Transmembrane</keyword>
<evidence type="ECO:0000256" key="2">
    <source>
        <dbReference type="SAM" id="Phobius"/>
    </source>
</evidence>
<proteinExistence type="predicted"/>
<keyword evidence="2" id="KW-0472">Membrane</keyword>
<dbReference type="SUPFAM" id="SSF54001">
    <property type="entry name" value="Cysteine proteinases"/>
    <property type="match status" value="1"/>
</dbReference>
<feature type="compositionally biased region" description="Polar residues" evidence="1">
    <location>
        <begin position="51"/>
        <end position="67"/>
    </location>
</feature>
<feature type="compositionally biased region" description="Polar residues" evidence="1">
    <location>
        <begin position="375"/>
        <end position="420"/>
    </location>
</feature>
<sequence>MKILKGIFYGICMIVLGCCMGVLVCALNPSLTESLAAAVYGEETEDLQPQGEETLQSQSTGDTQPEDSQGLEPSAVKADYVIPSEEQVVLPDSVEGKSGYEPVREEREEVSQEEADAQEESPAVGETGEGLSFDTDIYPYYGMLTEDMQQVYRQIYANATALTASFAPVTEINVNELKNVFEAVYNDHPELFWLETGYTCKYLRTGQCVEILLQFNETTNYLAEARQNFEARAEEILTQARQLGSDSQKEQYVHDALVDFVEYDAGADMNQSAYSALVNGRSVCAGYARAFQYLMQQLDIPCYYCTGYSGEDHAWNIVRLGQDYYNVDVTWDDTEPSTYDYYNKSDAEFASTHVRRGLSVYLPACNGTFSGDAAQESTASEDGQNQGQTDSQEAVQETEQPLINPNPQEPITWQSTWNNNRTEDTQGDSEEERLAEAGITADEVLDTMEEYYADCLAQMTALGSGQQQFTNVVPETLWASIERAYSDNSFRSQYVEEALNELGMQNFAIQLQAQRLGGGYYRLYHNISTWN</sequence>
<gene>
    <name evidence="4" type="ORF">H9742_08560</name>
</gene>
<feature type="region of interest" description="Disordered" evidence="1">
    <location>
        <begin position="372"/>
        <end position="431"/>
    </location>
</feature>
<name>A0A9D1UB99_9FIRM</name>
<accession>A0A9D1UB99</accession>
<dbReference type="InterPro" id="IPR002931">
    <property type="entry name" value="Transglutaminase-like"/>
</dbReference>
<feature type="domain" description="Transglutaminase-like" evidence="3">
    <location>
        <begin position="276"/>
        <end position="331"/>
    </location>
</feature>
<reference evidence="4" key="2">
    <citation type="submission" date="2021-04" db="EMBL/GenBank/DDBJ databases">
        <authorList>
            <person name="Gilroy R."/>
        </authorList>
    </citation>
    <scope>NUCLEOTIDE SEQUENCE</scope>
    <source>
        <strain evidence="4">CHK195-6426</strain>
    </source>
</reference>
<feature type="region of interest" description="Disordered" evidence="1">
    <location>
        <begin position="91"/>
        <end position="130"/>
    </location>
</feature>
<evidence type="ECO:0000313" key="5">
    <source>
        <dbReference type="Proteomes" id="UP000824265"/>
    </source>
</evidence>
<feature type="region of interest" description="Disordered" evidence="1">
    <location>
        <begin position="43"/>
        <end position="72"/>
    </location>
</feature>
<organism evidence="4 5">
    <name type="scientific">Candidatus Acetatifactor stercoripullorum</name>
    <dbReference type="NCBI Taxonomy" id="2838414"/>
    <lineage>
        <taxon>Bacteria</taxon>
        <taxon>Bacillati</taxon>
        <taxon>Bacillota</taxon>
        <taxon>Clostridia</taxon>
        <taxon>Lachnospirales</taxon>
        <taxon>Lachnospiraceae</taxon>
        <taxon>Acetatifactor</taxon>
    </lineage>
</organism>
<dbReference type="SMART" id="SM00460">
    <property type="entry name" value="TGc"/>
    <property type="match status" value="1"/>
</dbReference>
<evidence type="ECO:0000313" key="4">
    <source>
        <dbReference type="EMBL" id="HIW81554.1"/>
    </source>
</evidence>
<dbReference type="Pfam" id="PF01841">
    <property type="entry name" value="Transglut_core"/>
    <property type="match status" value="1"/>
</dbReference>
<dbReference type="PROSITE" id="PS51257">
    <property type="entry name" value="PROKAR_LIPOPROTEIN"/>
    <property type="match status" value="1"/>
</dbReference>
<reference evidence="4" key="1">
    <citation type="journal article" date="2021" name="PeerJ">
        <title>Extensive microbial diversity within the chicken gut microbiome revealed by metagenomics and culture.</title>
        <authorList>
            <person name="Gilroy R."/>
            <person name="Ravi A."/>
            <person name="Getino M."/>
            <person name="Pursley I."/>
            <person name="Horton D.L."/>
            <person name="Alikhan N.F."/>
            <person name="Baker D."/>
            <person name="Gharbi K."/>
            <person name="Hall N."/>
            <person name="Watson M."/>
            <person name="Adriaenssens E.M."/>
            <person name="Foster-Nyarko E."/>
            <person name="Jarju S."/>
            <person name="Secka A."/>
            <person name="Antonio M."/>
            <person name="Oren A."/>
            <person name="Chaudhuri R.R."/>
            <person name="La Ragione R."/>
            <person name="Hildebrand F."/>
            <person name="Pallen M.J."/>
        </authorList>
    </citation>
    <scope>NUCLEOTIDE SEQUENCE</scope>
    <source>
        <strain evidence="4">CHK195-6426</strain>
    </source>
</reference>
<feature type="transmembrane region" description="Helical" evidence="2">
    <location>
        <begin position="7"/>
        <end position="29"/>
    </location>
</feature>
<protein>
    <recommendedName>
        <fullName evidence="3">Transglutaminase-like domain-containing protein</fullName>
    </recommendedName>
</protein>
<evidence type="ECO:0000256" key="1">
    <source>
        <dbReference type="SAM" id="MobiDB-lite"/>
    </source>
</evidence>